<accession>A0A382MBL3</accession>
<reference evidence="2" key="1">
    <citation type="submission" date="2018-05" db="EMBL/GenBank/DDBJ databases">
        <authorList>
            <person name="Lanie J.A."/>
            <person name="Ng W.-L."/>
            <person name="Kazmierczak K.M."/>
            <person name="Andrzejewski T.M."/>
            <person name="Davidsen T.M."/>
            <person name="Wayne K.J."/>
            <person name="Tettelin H."/>
            <person name="Glass J.I."/>
            <person name="Rusch D."/>
            <person name="Podicherti R."/>
            <person name="Tsui H.-C.T."/>
            <person name="Winkler M.E."/>
        </authorList>
    </citation>
    <scope>NUCLEOTIDE SEQUENCE</scope>
</reference>
<protein>
    <submittedName>
        <fullName evidence="2">Uncharacterized protein</fullName>
    </submittedName>
</protein>
<sequence length="89" mass="10059">MSSWFRSFFLGGSGERARNKKGHYIKDDPDTTDVNEAYVDGLTPANRKRRARGAKGKFIADDKSTKRRNEAYKGGIAPPKTRKKKAKKK</sequence>
<feature type="compositionally biased region" description="Basic residues" evidence="1">
    <location>
        <begin position="80"/>
        <end position="89"/>
    </location>
</feature>
<feature type="compositionally biased region" description="Basic residues" evidence="1">
    <location>
        <begin position="46"/>
        <end position="55"/>
    </location>
</feature>
<organism evidence="2">
    <name type="scientific">marine metagenome</name>
    <dbReference type="NCBI Taxonomy" id="408172"/>
    <lineage>
        <taxon>unclassified sequences</taxon>
        <taxon>metagenomes</taxon>
        <taxon>ecological metagenomes</taxon>
    </lineage>
</organism>
<evidence type="ECO:0000256" key="1">
    <source>
        <dbReference type="SAM" id="MobiDB-lite"/>
    </source>
</evidence>
<proteinExistence type="predicted"/>
<evidence type="ECO:0000313" key="2">
    <source>
        <dbReference type="EMBL" id="SVC46269.1"/>
    </source>
</evidence>
<feature type="region of interest" description="Disordered" evidence="1">
    <location>
        <begin position="43"/>
        <end position="89"/>
    </location>
</feature>
<dbReference type="EMBL" id="UINC01092570">
    <property type="protein sequence ID" value="SVC46269.1"/>
    <property type="molecule type" value="Genomic_DNA"/>
</dbReference>
<feature type="compositionally biased region" description="Basic and acidic residues" evidence="1">
    <location>
        <begin position="58"/>
        <end position="71"/>
    </location>
</feature>
<name>A0A382MBL3_9ZZZZ</name>
<gene>
    <name evidence="2" type="ORF">METZ01_LOCUS299123</name>
</gene>
<dbReference type="AlphaFoldDB" id="A0A382MBL3"/>